<dbReference type="SUPFAM" id="SSF116734">
    <property type="entry name" value="DNA methylase specificity domain"/>
    <property type="match status" value="2"/>
</dbReference>
<organism evidence="6 7">
    <name type="scientific">Clostridium butyricum</name>
    <dbReference type="NCBI Taxonomy" id="1492"/>
    <lineage>
        <taxon>Bacteria</taxon>
        <taxon>Bacillati</taxon>
        <taxon>Bacillota</taxon>
        <taxon>Clostridia</taxon>
        <taxon>Eubacteriales</taxon>
        <taxon>Clostridiaceae</taxon>
        <taxon>Clostridium</taxon>
    </lineage>
</organism>
<evidence type="ECO:0000259" key="5">
    <source>
        <dbReference type="Pfam" id="PF01420"/>
    </source>
</evidence>
<reference evidence="6 7" key="1">
    <citation type="submission" date="2020-01" db="EMBL/GenBank/DDBJ databases">
        <title>Genome sequence of a 1,3-propanediol producer, Clostridium butyricum S3.</title>
        <authorList>
            <person name="Zhou J."/>
        </authorList>
    </citation>
    <scope>NUCLEOTIDE SEQUENCE [LARGE SCALE GENOMIC DNA]</scope>
    <source>
        <strain evidence="6 7">S3</strain>
    </source>
</reference>
<dbReference type="Proteomes" id="UP000474042">
    <property type="component" value="Unassembled WGS sequence"/>
</dbReference>
<keyword evidence="3" id="KW-0238">DNA-binding</keyword>
<comment type="similarity">
    <text evidence="1">Belongs to the type-I restriction system S methylase family.</text>
</comment>
<proteinExistence type="inferred from homology"/>
<dbReference type="InterPro" id="IPR052021">
    <property type="entry name" value="Type-I_RS_S_subunit"/>
</dbReference>
<feature type="domain" description="Type I restriction modification DNA specificity" evidence="5">
    <location>
        <begin position="198"/>
        <end position="376"/>
    </location>
</feature>
<name>A0A6L9EM16_CLOBU</name>
<evidence type="ECO:0000256" key="1">
    <source>
        <dbReference type="ARBA" id="ARBA00010923"/>
    </source>
</evidence>
<keyword evidence="6" id="KW-0540">Nuclease</keyword>
<protein>
    <submittedName>
        <fullName evidence="6">Restriction endonuclease</fullName>
    </submittedName>
</protein>
<dbReference type="InterPro" id="IPR000055">
    <property type="entry name" value="Restrct_endonuc_typeI_TRD"/>
</dbReference>
<dbReference type="EMBL" id="WOFV02000013">
    <property type="protein sequence ID" value="NAS17441.1"/>
    <property type="molecule type" value="Genomic_DNA"/>
</dbReference>
<keyword evidence="4" id="KW-0175">Coiled coil</keyword>
<gene>
    <name evidence="6" type="ORF">GND98_006020</name>
</gene>
<evidence type="ECO:0000313" key="6">
    <source>
        <dbReference type="EMBL" id="NAS17441.1"/>
    </source>
</evidence>
<dbReference type="PANTHER" id="PTHR30408:SF12">
    <property type="entry name" value="TYPE I RESTRICTION ENZYME MJAVIII SPECIFICITY SUBUNIT"/>
    <property type="match status" value="1"/>
</dbReference>
<keyword evidence="2" id="KW-0680">Restriction system</keyword>
<evidence type="ECO:0000256" key="2">
    <source>
        <dbReference type="ARBA" id="ARBA00022747"/>
    </source>
</evidence>
<dbReference type="GO" id="GO:0003677">
    <property type="term" value="F:DNA binding"/>
    <property type="evidence" value="ECO:0007669"/>
    <property type="project" value="UniProtKB-KW"/>
</dbReference>
<keyword evidence="6" id="KW-0378">Hydrolase</keyword>
<feature type="coiled-coil region" evidence="4">
    <location>
        <begin position="361"/>
        <end position="388"/>
    </location>
</feature>
<dbReference type="CDD" id="cd17524">
    <property type="entry name" value="RMtype1_S_EcoUTORF5051P-TRD2-CR2_like"/>
    <property type="match status" value="1"/>
</dbReference>
<accession>A0A6L9EM16</accession>
<comment type="caution">
    <text evidence="6">The sequence shown here is derived from an EMBL/GenBank/DDBJ whole genome shotgun (WGS) entry which is preliminary data.</text>
</comment>
<keyword evidence="6" id="KW-0255">Endonuclease</keyword>
<dbReference type="InterPro" id="IPR044946">
    <property type="entry name" value="Restrct_endonuc_typeI_TRD_sf"/>
</dbReference>
<sequence length="397" mass="45208">MLINLKDYIKTIESGKRPKGGAIESGIPSLGGEHIDNFGGLIISDSKMKYVPQDYYEKLNKGIIKKNDILVVKDGATTGKVAIVDEKFTLPEACINEHLFILRPKEQIKPKFLFYYFFSEVGKKEILKDFRGATVGGISKEFIDINLDIPSKDNQEKIIKVLDVAKNIIDKRKAQIEALDELVKSQFIEMFGDPVSNPKGWEKGKISDIVIKTQYGTSNKADDENGEFKILRMGNITYAGEFDFSSMKYIDLDEKEQEKYLVYKGEVLFNRTNSKELVGKTAVYKEDEPMAYAGYLVKAIPNERATGEFIAAYMNTKYIKAKLLNMAKNIVGMANINAEEFKKIDIYIPPIELQNDYINFVNQVDKLKFEMEKSLKDLEDNFNSLMQKAFNGQLFNK</sequence>
<evidence type="ECO:0000256" key="3">
    <source>
        <dbReference type="ARBA" id="ARBA00023125"/>
    </source>
</evidence>
<dbReference type="PANTHER" id="PTHR30408">
    <property type="entry name" value="TYPE-1 RESTRICTION ENZYME ECOKI SPECIFICITY PROTEIN"/>
    <property type="match status" value="1"/>
</dbReference>
<feature type="domain" description="Type I restriction modification DNA specificity" evidence="5">
    <location>
        <begin position="53"/>
        <end position="177"/>
    </location>
</feature>
<dbReference type="Pfam" id="PF01420">
    <property type="entry name" value="Methylase_S"/>
    <property type="match status" value="2"/>
</dbReference>
<dbReference type="Gene3D" id="3.90.220.20">
    <property type="entry name" value="DNA methylase specificity domains"/>
    <property type="match status" value="2"/>
</dbReference>
<dbReference type="AlphaFoldDB" id="A0A6L9EM16"/>
<dbReference type="GO" id="GO:0009307">
    <property type="term" value="P:DNA restriction-modification system"/>
    <property type="evidence" value="ECO:0007669"/>
    <property type="project" value="UniProtKB-KW"/>
</dbReference>
<dbReference type="GO" id="GO:0004519">
    <property type="term" value="F:endonuclease activity"/>
    <property type="evidence" value="ECO:0007669"/>
    <property type="project" value="UniProtKB-KW"/>
</dbReference>
<evidence type="ECO:0000256" key="4">
    <source>
        <dbReference type="SAM" id="Coils"/>
    </source>
</evidence>
<evidence type="ECO:0000313" key="7">
    <source>
        <dbReference type="Proteomes" id="UP000474042"/>
    </source>
</evidence>